<reference evidence="1" key="1">
    <citation type="submission" date="2016-04" db="EMBL/GenBank/DDBJ databases">
        <authorList>
            <person name="Nguyen H.D."/>
            <person name="Samba Siva P."/>
            <person name="Cullis J."/>
            <person name="Levesque C.A."/>
            <person name="Hambleton S."/>
        </authorList>
    </citation>
    <scope>NUCLEOTIDE SEQUENCE</scope>
    <source>
        <strain evidence="1">DAOMC 236422</strain>
    </source>
</reference>
<feature type="non-terminal residue" evidence="1">
    <location>
        <position position="1"/>
    </location>
</feature>
<name>A0A8X7T197_9BASI</name>
<keyword evidence="2" id="KW-1185">Reference proteome</keyword>
<gene>
    <name evidence="1" type="ORF">A4X09_0g7647</name>
</gene>
<dbReference type="AlphaFoldDB" id="A0A8X7T197"/>
<evidence type="ECO:0000313" key="1">
    <source>
        <dbReference type="EMBL" id="KAE8261554.1"/>
    </source>
</evidence>
<evidence type="ECO:0000313" key="2">
    <source>
        <dbReference type="Proteomes" id="UP000078113"/>
    </source>
</evidence>
<sequence length="391" mass="42332">ALSDNQERDFDEGDMERRHFNFWKALHTGIGAVEDVIDSRGETPADAQDTPTLVAIPVAQRRSIAESSFGERGDAPPQGSAANIILAIPYSNQKRDGAELQRREPGLFHMFGKGLHLLEEVLPQSRDLDTEEDGDTQHLDQRAWRHVKDTFGAGGNLLNIGTTAASLFGRDLADTDPELYVLGARDPEELAARRIGFGHLGKALDHAGTAASFYNMFSGRSEDGTVEDSATEHLDQRAWHHVKDAFGAGGNLLNIGTTAASLFGRDLADRDPELYVLGARDPEELAARRIGFGHLGKALDHAGTAASFYNMFSGRSEDGTVEDSATEHLDQRAWHHVKDAFGAGGNLLNIGTTAASLFGRDLADRDPELYVLGARDPEELTAGRIGFGHLG</sequence>
<organism evidence="1 2">
    <name type="scientific">Tilletia walkeri</name>
    <dbReference type="NCBI Taxonomy" id="117179"/>
    <lineage>
        <taxon>Eukaryota</taxon>
        <taxon>Fungi</taxon>
        <taxon>Dikarya</taxon>
        <taxon>Basidiomycota</taxon>
        <taxon>Ustilaginomycotina</taxon>
        <taxon>Exobasidiomycetes</taxon>
        <taxon>Tilletiales</taxon>
        <taxon>Tilletiaceae</taxon>
        <taxon>Tilletia</taxon>
    </lineage>
</organism>
<proteinExistence type="predicted"/>
<accession>A0A8X7T197</accession>
<protein>
    <submittedName>
        <fullName evidence="1">Uncharacterized protein</fullName>
    </submittedName>
</protein>
<reference evidence="1" key="2">
    <citation type="journal article" date="2019" name="IMA Fungus">
        <title>Genome sequencing and comparison of five Tilletia species to identify candidate genes for the detection of regulated species infecting wheat.</title>
        <authorList>
            <person name="Nguyen H.D.T."/>
            <person name="Sultana T."/>
            <person name="Kesanakurti P."/>
            <person name="Hambleton S."/>
        </authorList>
    </citation>
    <scope>NUCLEOTIDE SEQUENCE</scope>
    <source>
        <strain evidence="1">DAOMC 236422</strain>
    </source>
</reference>
<dbReference type="EMBL" id="LWDG02000964">
    <property type="protein sequence ID" value="KAE8261554.1"/>
    <property type="molecule type" value="Genomic_DNA"/>
</dbReference>
<dbReference type="Proteomes" id="UP000078113">
    <property type="component" value="Unassembled WGS sequence"/>
</dbReference>
<comment type="caution">
    <text evidence="1">The sequence shown here is derived from an EMBL/GenBank/DDBJ whole genome shotgun (WGS) entry which is preliminary data.</text>
</comment>